<dbReference type="InterPro" id="IPR009057">
    <property type="entry name" value="Homeodomain-like_sf"/>
</dbReference>
<dbReference type="Pfam" id="PF14246">
    <property type="entry name" value="TetR_C_7"/>
    <property type="match status" value="1"/>
</dbReference>
<comment type="caution">
    <text evidence="4">The sequence shown here is derived from an EMBL/GenBank/DDBJ whole genome shotgun (WGS) entry which is preliminary data.</text>
</comment>
<evidence type="ECO:0000313" key="4">
    <source>
        <dbReference type="EMBL" id="PZQ83224.1"/>
    </source>
</evidence>
<gene>
    <name evidence="4" type="ORF">DI549_08910</name>
</gene>
<dbReference type="AlphaFoldDB" id="A0A2W5R359"/>
<evidence type="ECO:0000256" key="2">
    <source>
        <dbReference type="PROSITE-ProRule" id="PRU00335"/>
    </source>
</evidence>
<dbReference type="PRINTS" id="PR00455">
    <property type="entry name" value="HTHTETR"/>
</dbReference>
<reference evidence="4 5" key="1">
    <citation type="submission" date="2017-08" db="EMBL/GenBank/DDBJ databases">
        <title>Infants hospitalized years apart are colonized by the same room-sourced microbial strains.</title>
        <authorList>
            <person name="Brooks B."/>
            <person name="Olm M.R."/>
            <person name="Firek B.A."/>
            <person name="Baker R."/>
            <person name="Thomas B.C."/>
            <person name="Morowitz M.J."/>
            <person name="Banfield J.F."/>
        </authorList>
    </citation>
    <scope>NUCLEOTIDE SEQUENCE [LARGE SCALE GENOMIC DNA]</scope>
    <source>
        <strain evidence="4">S2_005_001_R2_27</strain>
    </source>
</reference>
<name>A0A2W5R359_ANCNO</name>
<accession>A0A2W5R359</accession>
<dbReference type="InterPro" id="IPR039536">
    <property type="entry name" value="TetR_C_Proteobacteria"/>
</dbReference>
<evidence type="ECO:0000256" key="1">
    <source>
        <dbReference type="ARBA" id="ARBA00023125"/>
    </source>
</evidence>
<evidence type="ECO:0000259" key="3">
    <source>
        <dbReference type="PROSITE" id="PS50977"/>
    </source>
</evidence>
<dbReference type="SUPFAM" id="SSF46689">
    <property type="entry name" value="Homeodomain-like"/>
    <property type="match status" value="1"/>
</dbReference>
<dbReference type="InterPro" id="IPR036271">
    <property type="entry name" value="Tet_transcr_reg_TetR-rel_C_sf"/>
</dbReference>
<dbReference type="SUPFAM" id="SSF48498">
    <property type="entry name" value="Tetracyclin repressor-like, C-terminal domain"/>
    <property type="match status" value="1"/>
</dbReference>
<feature type="domain" description="HTH tetR-type" evidence="3">
    <location>
        <begin position="19"/>
        <end position="79"/>
    </location>
</feature>
<dbReference type="Gene3D" id="1.10.10.60">
    <property type="entry name" value="Homeodomain-like"/>
    <property type="match status" value="1"/>
</dbReference>
<dbReference type="PANTHER" id="PTHR30055:SF146">
    <property type="entry name" value="HTH-TYPE TRANSCRIPTIONAL DUAL REGULATOR CECR"/>
    <property type="match status" value="1"/>
</dbReference>
<keyword evidence="1 2" id="KW-0238">DNA-binding</keyword>
<dbReference type="GO" id="GO:0003700">
    <property type="term" value="F:DNA-binding transcription factor activity"/>
    <property type="evidence" value="ECO:0007669"/>
    <property type="project" value="TreeGrafter"/>
</dbReference>
<sequence>MGQADIVRKTGRPDPQRAMELDRRVLEVATAMFVSHGFAGTSIERIAVEAGIGKLTVYRRYASKEALFFAVVKDLSDVLTQAHVDARKSSPDPLVQLNLSCRALLDVVIQPSTIAIYRILLTEAQRFPELTVWVRSNVMEPIDAVIRELIIEAREAGHLRGDLDPDAATRALSGTLTGWALKEALLGFDGLADDATRAAFFDYAWRMFLKGEQTRA</sequence>
<dbReference type="InterPro" id="IPR050109">
    <property type="entry name" value="HTH-type_TetR-like_transc_reg"/>
</dbReference>
<dbReference type="PROSITE" id="PS50977">
    <property type="entry name" value="HTH_TETR_2"/>
    <property type="match status" value="1"/>
</dbReference>
<dbReference type="InterPro" id="IPR001647">
    <property type="entry name" value="HTH_TetR"/>
</dbReference>
<dbReference type="GO" id="GO:0000976">
    <property type="term" value="F:transcription cis-regulatory region binding"/>
    <property type="evidence" value="ECO:0007669"/>
    <property type="project" value="TreeGrafter"/>
</dbReference>
<dbReference type="PANTHER" id="PTHR30055">
    <property type="entry name" value="HTH-TYPE TRANSCRIPTIONAL REGULATOR RUTR"/>
    <property type="match status" value="1"/>
</dbReference>
<dbReference type="EMBL" id="QFQD01000022">
    <property type="protein sequence ID" value="PZQ83224.1"/>
    <property type="molecule type" value="Genomic_DNA"/>
</dbReference>
<protein>
    <submittedName>
        <fullName evidence="4">TetR/AcrR family transcriptional regulator</fullName>
    </submittedName>
</protein>
<evidence type="ECO:0000313" key="5">
    <source>
        <dbReference type="Proteomes" id="UP000248887"/>
    </source>
</evidence>
<feature type="DNA-binding region" description="H-T-H motif" evidence="2">
    <location>
        <begin position="42"/>
        <end position="61"/>
    </location>
</feature>
<dbReference type="Gene3D" id="1.10.357.10">
    <property type="entry name" value="Tetracycline Repressor, domain 2"/>
    <property type="match status" value="1"/>
</dbReference>
<dbReference type="Proteomes" id="UP000248887">
    <property type="component" value="Unassembled WGS sequence"/>
</dbReference>
<dbReference type="Pfam" id="PF00440">
    <property type="entry name" value="TetR_N"/>
    <property type="match status" value="1"/>
</dbReference>
<organism evidence="4 5">
    <name type="scientific">Ancylobacter novellus</name>
    <name type="common">Thiobacillus novellus</name>
    <dbReference type="NCBI Taxonomy" id="921"/>
    <lineage>
        <taxon>Bacteria</taxon>
        <taxon>Pseudomonadati</taxon>
        <taxon>Pseudomonadota</taxon>
        <taxon>Alphaproteobacteria</taxon>
        <taxon>Hyphomicrobiales</taxon>
        <taxon>Xanthobacteraceae</taxon>
        <taxon>Ancylobacter</taxon>
    </lineage>
</organism>
<proteinExistence type="predicted"/>